<gene>
    <name evidence="9" type="primary">levE_2</name>
    <name evidence="9" type="ORF">SDC9_80559</name>
</gene>
<evidence type="ECO:0000256" key="3">
    <source>
        <dbReference type="ARBA" id="ARBA00022490"/>
    </source>
</evidence>
<evidence type="ECO:0000256" key="5">
    <source>
        <dbReference type="ARBA" id="ARBA00022679"/>
    </source>
</evidence>
<dbReference type="GO" id="GO:0005737">
    <property type="term" value="C:cytoplasm"/>
    <property type="evidence" value="ECO:0007669"/>
    <property type="project" value="UniProtKB-SubCell"/>
</dbReference>
<keyword evidence="3" id="KW-0963">Cytoplasm</keyword>
<comment type="caution">
    <text evidence="9">The sequence shown here is derived from an EMBL/GenBank/DDBJ whole genome shotgun (WGS) entry which is preliminary data.</text>
</comment>
<dbReference type="PROSITE" id="PS51101">
    <property type="entry name" value="PTS_EIIB_TYPE_4"/>
    <property type="match status" value="1"/>
</dbReference>
<evidence type="ECO:0000256" key="7">
    <source>
        <dbReference type="ARBA" id="ARBA00022777"/>
    </source>
</evidence>
<dbReference type="GO" id="GO:0008982">
    <property type="term" value="F:protein-N(PI)-phosphohistidine-sugar phosphotransferase activity"/>
    <property type="evidence" value="ECO:0007669"/>
    <property type="project" value="InterPro"/>
</dbReference>
<protein>
    <submittedName>
        <fullName evidence="9">PTS system fructose-specific EIIB component</fullName>
        <ecNumber evidence="9">2.7.1.202</ecNumber>
    </submittedName>
</protein>
<evidence type="ECO:0000313" key="9">
    <source>
        <dbReference type="EMBL" id="MPM33978.1"/>
    </source>
</evidence>
<dbReference type="EC" id="2.7.1.202" evidence="9"/>
<dbReference type="Gene3D" id="3.40.35.10">
    <property type="entry name" value="Phosphotransferase system, sorbose subfamily IIB component"/>
    <property type="match status" value="1"/>
</dbReference>
<dbReference type="GO" id="GO:0016301">
    <property type="term" value="F:kinase activity"/>
    <property type="evidence" value="ECO:0007669"/>
    <property type="project" value="UniProtKB-KW"/>
</dbReference>
<evidence type="ECO:0000256" key="6">
    <source>
        <dbReference type="ARBA" id="ARBA00022683"/>
    </source>
</evidence>
<evidence type="ECO:0000256" key="4">
    <source>
        <dbReference type="ARBA" id="ARBA00022597"/>
    </source>
</evidence>
<dbReference type="InterPro" id="IPR004720">
    <property type="entry name" value="PTS_IIB_sorbose-sp"/>
</dbReference>
<keyword evidence="2" id="KW-0813">Transport</keyword>
<feature type="domain" description="PTS EIIB type-4" evidence="8">
    <location>
        <begin position="1"/>
        <end position="158"/>
    </location>
</feature>
<dbReference type="GO" id="GO:0009401">
    <property type="term" value="P:phosphoenolpyruvate-dependent sugar phosphotransferase system"/>
    <property type="evidence" value="ECO:0007669"/>
    <property type="project" value="UniProtKB-KW"/>
</dbReference>
<proteinExistence type="predicted"/>
<dbReference type="AlphaFoldDB" id="A0A644Z104"/>
<evidence type="ECO:0000256" key="1">
    <source>
        <dbReference type="ARBA" id="ARBA00004496"/>
    </source>
</evidence>
<accession>A0A644Z104</accession>
<keyword evidence="6" id="KW-0598">Phosphotransferase system</keyword>
<keyword evidence="4" id="KW-0762">Sugar transport</keyword>
<keyword evidence="7" id="KW-0418">Kinase</keyword>
<comment type="subcellular location">
    <subcellularLocation>
        <location evidence="1">Cytoplasm</location>
    </subcellularLocation>
</comment>
<name>A0A644Z104_9ZZZZ</name>
<evidence type="ECO:0000259" key="8">
    <source>
        <dbReference type="PROSITE" id="PS51101"/>
    </source>
</evidence>
<evidence type="ECO:0000256" key="2">
    <source>
        <dbReference type="ARBA" id="ARBA00022448"/>
    </source>
</evidence>
<organism evidence="9">
    <name type="scientific">bioreactor metagenome</name>
    <dbReference type="NCBI Taxonomy" id="1076179"/>
    <lineage>
        <taxon>unclassified sequences</taxon>
        <taxon>metagenomes</taxon>
        <taxon>ecological metagenomes</taxon>
    </lineage>
</organism>
<keyword evidence="5 9" id="KW-0808">Transferase</keyword>
<reference evidence="9" key="1">
    <citation type="submission" date="2019-08" db="EMBL/GenBank/DDBJ databases">
        <authorList>
            <person name="Kucharzyk K."/>
            <person name="Murdoch R.W."/>
            <person name="Higgins S."/>
            <person name="Loffler F."/>
        </authorList>
    </citation>
    <scope>NUCLEOTIDE SEQUENCE</scope>
</reference>
<dbReference type="EMBL" id="VSSQ01006826">
    <property type="protein sequence ID" value="MPM33978.1"/>
    <property type="molecule type" value="Genomic_DNA"/>
</dbReference>
<dbReference type="SUPFAM" id="SSF52728">
    <property type="entry name" value="PTS IIb component"/>
    <property type="match status" value="1"/>
</dbReference>
<sequence length="158" mass="17489">MKNLEFTRIDDRLIHGQVVAAWLHAYGKVQHIIVIDDKTRQDPFMQEMFSLLVPSGITIEILSIAEAIESLKGGLAKPTMIIVKVPQTIQTLINAGVDIDFVNIGGMGMTPGRKKFFQNVSTSPEENEILKQLIAKGIKVEIQIIPAQKKVDVASLLK</sequence>
<dbReference type="Pfam" id="PF03830">
    <property type="entry name" value="PTSIIB_sorb"/>
    <property type="match status" value="1"/>
</dbReference>
<dbReference type="InterPro" id="IPR036667">
    <property type="entry name" value="PTS_IIB_sorbose-sp_sf"/>
</dbReference>